<protein>
    <submittedName>
        <fullName evidence="3">MerR family transcriptional regulator</fullName>
    </submittedName>
</protein>
<dbReference type="PROSITE" id="PS51332">
    <property type="entry name" value="B12_BINDING"/>
    <property type="match status" value="1"/>
</dbReference>
<evidence type="ECO:0000259" key="1">
    <source>
        <dbReference type="PROSITE" id="PS50937"/>
    </source>
</evidence>
<dbReference type="InterPro" id="IPR006158">
    <property type="entry name" value="Cobalamin-bd"/>
</dbReference>
<dbReference type="InterPro" id="IPR036724">
    <property type="entry name" value="Cobalamin-bd_sf"/>
</dbReference>
<feature type="domain" description="HTH merR-type" evidence="1">
    <location>
        <begin position="21"/>
        <end position="71"/>
    </location>
</feature>
<dbReference type="PROSITE" id="PS50937">
    <property type="entry name" value="HTH_MERR_2"/>
    <property type="match status" value="1"/>
</dbReference>
<dbReference type="InterPro" id="IPR000551">
    <property type="entry name" value="MerR-type_HTH_dom"/>
</dbReference>
<dbReference type="Proteomes" id="UP001179361">
    <property type="component" value="Unassembled WGS sequence"/>
</dbReference>
<organism evidence="3 4">
    <name type="scientific">Massilia phyllostachyos</name>
    <dbReference type="NCBI Taxonomy" id="2898585"/>
    <lineage>
        <taxon>Bacteria</taxon>
        <taxon>Pseudomonadati</taxon>
        <taxon>Pseudomonadota</taxon>
        <taxon>Betaproteobacteria</taxon>
        <taxon>Burkholderiales</taxon>
        <taxon>Oxalobacteraceae</taxon>
        <taxon>Telluria group</taxon>
        <taxon>Massilia</taxon>
    </lineage>
</organism>
<reference evidence="3" key="1">
    <citation type="submission" date="2021-11" db="EMBL/GenBank/DDBJ databases">
        <title>The complete genome of Massilia sp sp. G4R7.</title>
        <authorList>
            <person name="Liu L."/>
            <person name="Yue J."/>
            <person name="Yuan J."/>
            <person name="Yang F."/>
            <person name="Li L."/>
        </authorList>
    </citation>
    <scope>NUCLEOTIDE SEQUENCE</scope>
    <source>
        <strain evidence="3">G4R7</strain>
    </source>
</reference>
<dbReference type="InterPro" id="IPR009061">
    <property type="entry name" value="DNA-bd_dom_put_sf"/>
</dbReference>
<dbReference type="RefSeq" id="WP_231059458.1">
    <property type="nucleotide sequence ID" value="NZ_JAJNOC010000006.1"/>
</dbReference>
<dbReference type="EMBL" id="JAJNOC010000006">
    <property type="protein sequence ID" value="MCD2518168.1"/>
    <property type="molecule type" value="Genomic_DNA"/>
</dbReference>
<dbReference type="Pfam" id="PF13411">
    <property type="entry name" value="MerR_1"/>
    <property type="match status" value="1"/>
</dbReference>
<accession>A0ABS8Q8T6</accession>
<name>A0ABS8Q8T6_9BURK</name>
<gene>
    <name evidence="3" type="ORF">LQ564_17800</name>
</gene>
<sequence>MSPPAPPAPGVDLTPITDVERLTGIRQATLRAWERRYGFPRPLRDSHGERVYPPDQVERLQAAQLLIRAGVRPGQIFAGAIPSVLQPPAAGAPSPEQQELIALVRDYRVADLHARLLLRLMDHGLRRFITAFLAPLALALEAAWRAGALPLRSLRLFRQLASAFLQARLATVRSARDGWPRAVLAAIGDDADPLEAIMAEVILASLEVDCIPLGGGIPPQEVAAAAADTGAAIVLLYLGASFPRRSLKRTIASLQAGLGPDVALWIGGAGARMAATPSGVLLLPSPDAIEAAVLARRGKA</sequence>
<dbReference type="CDD" id="cd01104">
    <property type="entry name" value="HTH_MlrA-CarA"/>
    <property type="match status" value="1"/>
</dbReference>
<dbReference type="Gene3D" id="1.10.1660.10">
    <property type="match status" value="1"/>
</dbReference>
<dbReference type="SUPFAM" id="SSF52242">
    <property type="entry name" value="Cobalamin (vitamin B12)-binding domain"/>
    <property type="match status" value="1"/>
</dbReference>
<dbReference type="Gene3D" id="3.40.50.280">
    <property type="entry name" value="Cobalamin-binding domain"/>
    <property type="match status" value="1"/>
</dbReference>
<dbReference type="SUPFAM" id="SSF46955">
    <property type="entry name" value="Putative DNA-binding domain"/>
    <property type="match status" value="1"/>
</dbReference>
<keyword evidence="4" id="KW-1185">Reference proteome</keyword>
<feature type="domain" description="B12-binding" evidence="2">
    <location>
        <begin position="179"/>
        <end position="300"/>
    </location>
</feature>
<comment type="caution">
    <text evidence="3">The sequence shown here is derived from an EMBL/GenBank/DDBJ whole genome shotgun (WGS) entry which is preliminary data.</text>
</comment>
<evidence type="ECO:0000313" key="4">
    <source>
        <dbReference type="Proteomes" id="UP001179361"/>
    </source>
</evidence>
<proteinExistence type="predicted"/>
<evidence type="ECO:0000259" key="2">
    <source>
        <dbReference type="PROSITE" id="PS51332"/>
    </source>
</evidence>
<evidence type="ECO:0000313" key="3">
    <source>
        <dbReference type="EMBL" id="MCD2518168.1"/>
    </source>
</evidence>